<feature type="chain" id="PRO_5045528071" evidence="1">
    <location>
        <begin position="22"/>
        <end position="432"/>
    </location>
</feature>
<evidence type="ECO:0000259" key="2">
    <source>
        <dbReference type="Pfam" id="PF22807"/>
    </source>
</evidence>
<dbReference type="Proteomes" id="UP001236569">
    <property type="component" value="Unassembled WGS sequence"/>
</dbReference>
<gene>
    <name evidence="3" type="ORF">QM480_23415</name>
</gene>
<dbReference type="InterPro" id="IPR011042">
    <property type="entry name" value="6-blade_b-propeller_TolB-like"/>
</dbReference>
<dbReference type="RefSeq" id="WP_283371979.1">
    <property type="nucleotide sequence ID" value="NZ_JASHID010000027.1"/>
</dbReference>
<evidence type="ECO:0000313" key="3">
    <source>
        <dbReference type="EMBL" id="MDI9867311.1"/>
    </source>
</evidence>
<dbReference type="PANTHER" id="PTHR19328">
    <property type="entry name" value="HEDGEHOG-INTERACTING PROTEIN"/>
    <property type="match status" value="1"/>
</dbReference>
<dbReference type="PANTHER" id="PTHR19328:SF53">
    <property type="entry name" value="MEMBRANE PROTEIN"/>
    <property type="match status" value="1"/>
</dbReference>
<feature type="domain" description="Pyrroloquinoline quinone-dependent pyranose dehydrogenase beta-propeller" evidence="2">
    <location>
        <begin position="48"/>
        <end position="429"/>
    </location>
</feature>
<sequence length="432" mass="46997">MKKSIILSALFGLLVNTSLLANTAPKKSPKAQKSIKLKADVDNGGLTLPKGIGALVVADGLGKARHLAVAPNGDVYVRLNKLVNGKGTVVLKDTDGDGKADQNTSFGNFLGTGIVIGNGYLYASSDTSVVRYPMKDGKIDEAAGETIVTGLEHYSEHGSKSIELDDKGHLYVTFGAPSNACQEKNRQKGSKGMDPCPILEWHGGIWQFDANKKNQKQADGVRYATGLRNVVGLDWNKQQGELYAMQHGRDQLNTMFSTLYNAEQNAELPSEEFCLVKKGSDFGWPYCYHDRFQNKKMLAPEYGGDGKIQERCEGKDQPIMAFPAHWAPNALLFYTGNLLPAKYKNGAFICFHGSWNRAPLKQGGYFVAFVPFGKNGKPSGEYEVFAEGFAGGSEIKNPNEAKARPMGLAQGPDGSLYISDSVKGKVWRVIKN</sequence>
<proteinExistence type="predicted"/>
<dbReference type="SUPFAM" id="SSF50952">
    <property type="entry name" value="Soluble quinoprotein glucose dehydrogenase"/>
    <property type="match status" value="1"/>
</dbReference>
<dbReference type="EMBL" id="JASHID010000027">
    <property type="protein sequence ID" value="MDI9867311.1"/>
    <property type="molecule type" value="Genomic_DNA"/>
</dbReference>
<comment type="caution">
    <text evidence="3">The sequence shown here is derived from an EMBL/GenBank/DDBJ whole genome shotgun (WGS) entry which is preliminary data.</text>
</comment>
<accession>A0ABT6YW01</accession>
<dbReference type="Pfam" id="PF22807">
    <property type="entry name" value="TrAA12"/>
    <property type="match status" value="1"/>
</dbReference>
<organism evidence="3 4">
    <name type="scientific">Flectobacillus longus</name>
    <dbReference type="NCBI Taxonomy" id="2984207"/>
    <lineage>
        <taxon>Bacteria</taxon>
        <taxon>Pseudomonadati</taxon>
        <taxon>Bacteroidota</taxon>
        <taxon>Cytophagia</taxon>
        <taxon>Cytophagales</taxon>
        <taxon>Flectobacillaceae</taxon>
        <taxon>Flectobacillus</taxon>
    </lineage>
</organism>
<protein>
    <submittedName>
        <fullName evidence="3">PQQ-dependent sugar dehydrogenase</fullName>
    </submittedName>
</protein>
<dbReference type="InterPro" id="IPR011041">
    <property type="entry name" value="Quinoprot_gluc/sorb_DH_b-prop"/>
</dbReference>
<evidence type="ECO:0000256" key="1">
    <source>
        <dbReference type="SAM" id="SignalP"/>
    </source>
</evidence>
<dbReference type="InterPro" id="IPR054539">
    <property type="entry name" value="Beta-prop_PDH"/>
</dbReference>
<keyword evidence="4" id="KW-1185">Reference proteome</keyword>
<feature type="signal peptide" evidence="1">
    <location>
        <begin position="1"/>
        <end position="21"/>
    </location>
</feature>
<name>A0ABT6YW01_9BACT</name>
<keyword evidence="1" id="KW-0732">Signal</keyword>
<reference evidence="3 4" key="1">
    <citation type="submission" date="2023-05" db="EMBL/GenBank/DDBJ databases">
        <title>Novel species of genus Flectobacillus isolated from stream in China.</title>
        <authorList>
            <person name="Lu H."/>
        </authorList>
    </citation>
    <scope>NUCLEOTIDE SEQUENCE [LARGE SCALE GENOMIC DNA]</scope>
    <source>
        <strain evidence="3 4">DC10W</strain>
    </source>
</reference>
<evidence type="ECO:0000313" key="4">
    <source>
        <dbReference type="Proteomes" id="UP001236569"/>
    </source>
</evidence>
<dbReference type="Gene3D" id="2.120.10.30">
    <property type="entry name" value="TolB, C-terminal domain"/>
    <property type="match status" value="1"/>
</dbReference>